<proteinExistence type="predicted"/>
<gene>
    <name evidence="1" type="ORF">PPACK8108_LOCUS4720</name>
</gene>
<dbReference type="Proteomes" id="UP001153365">
    <property type="component" value="Unassembled WGS sequence"/>
</dbReference>
<evidence type="ECO:0000313" key="2">
    <source>
        <dbReference type="Proteomes" id="UP001153365"/>
    </source>
</evidence>
<dbReference type="EMBL" id="CALTRL010000909">
    <property type="protein sequence ID" value="CAH7670048.1"/>
    <property type="molecule type" value="Genomic_DNA"/>
</dbReference>
<name>A0AAV0ANW9_PHAPC</name>
<sequence length="471" mass="55175">MPQLIRELKQCIKNKVEKSAVFLTNANIRITLKSGPEKPMHLTPKSSTLLLVLFLFHQIYIIASNSLEAGEIFKDALEASKSLEEESPLISKIKTNEFSDKEIKYDGSELKKTFSRSRSGGPKHLNEEWEDEVKSPVGKVKEENREKLDFFTRLYERYKKISKKLYRFFFGNLLPKRPKTPPLFDFTNEKDLYKGPWNRDLPVSFSSRPPTMMENRPDQLMTFASLGRMLNNDEELGRYEWIQWLRNSNANELQEKILSKEVFLNLAKTYFEQNELAFTYQKNIPIIHKRLKELVEDETWIKSIKPDERVKELLKEIEKYYKDHSKGPVALHFDSYYYKMQLSPLLLYTSKYNKDIAESMSKNGILHGANKKKQWKLEILQEAAEEYTKYLNHFKAMRETESAFQDYVQKLGKVPIDNDMIDKEAILEQFELPNIGKDIDLLRPSKPGEVPVKDMGNFLKELLEVNDGSKV</sequence>
<organism evidence="1 2">
    <name type="scientific">Phakopsora pachyrhizi</name>
    <name type="common">Asian soybean rust disease fungus</name>
    <dbReference type="NCBI Taxonomy" id="170000"/>
    <lineage>
        <taxon>Eukaryota</taxon>
        <taxon>Fungi</taxon>
        <taxon>Dikarya</taxon>
        <taxon>Basidiomycota</taxon>
        <taxon>Pucciniomycotina</taxon>
        <taxon>Pucciniomycetes</taxon>
        <taxon>Pucciniales</taxon>
        <taxon>Phakopsoraceae</taxon>
        <taxon>Phakopsora</taxon>
    </lineage>
</organism>
<dbReference type="AlphaFoldDB" id="A0AAV0ANW9"/>
<accession>A0AAV0ANW9</accession>
<evidence type="ECO:0000313" key="1">
    <source>
        <dbReference type="EMBL" id="CAH7670048.1"/>
    </source>
</evidence>
<protein>
    <submittedName>
        <fullName evidence="1">Expressed protein</fullName>
    </submittedName>
</protein>
<comment type="caution">
    <text evidence="1">The sequence shown here is derived from an EMBL/GenBank/DDBJ whole genome shotgun (WGS) entry which is preliminary data.</text>
</comment>
<reference evidence="1" key="1">
    <citation type="submission" date="2022-06" db="EMBL/GenBank/DDBJ databases">
        <authorList>
            <consortium name="SYNGENTA / RWTH Aachen University"/>
        </authorList>
    </citation>
    <scope>NUCLEOTIDE SEQUENCE</scope>
</reference>
<keyword evidence="2" id="KW-1185">Reference proteome</keyword>